<keyword evidence="1" id="KW-1133">Transmembrane helix</keyword>
<feature type="transmembrane region" description="Helical" evidence="1">
    <location>
        <begin position="109"/>
        <end position="129"/>
    </location>
</feature>
<keyword evidence="1" id="KW-0812">Transmembrane</keyword>
<feature type="transmembrane region" description="Helical" evidence="1">
    <location>
        <begin position="76"/>
        <end position="97"/>
    </location>
</feature>
<protein>
    <recommendedName>
        <fullName evidence="2">CAAX prenyl protease 1 N-terminal domain-containing protein</fullName>
    </recommendedName>
</protein>
<dbReference type="PANTHER" id="PTHR10120">
    <property type="entry name" value="CAAX PRENYL PROTEASE 1"/>
    <property type="match status" value="1"/>
</dbReference>
<evidence type="ECO:0000313" key="3">
    <source>
        <dbReference type="EMBL" id="CAH3186717.1"/>
    </source>
</evidence>
<keyword evidence="4" id="KW-1185">Reference proteome</keyword>
<dbReference type="InterPro" id="IPR032456">
    <property type="entry name" value="Peptidase_M48_N"/>
</dbReference>
<evidence type="ECO:0000313" key="4">
    <source>
        <dbReference type="Proteomes" id="UP001159427"/>
    </source>
</evidence>
<evidence type="ECO:0000256" key="1">
    <source>
        <dbReference type="SAM" id="Phobius"/>
    </source>
</evidence>
<gene>
    <name evidence="3" type="ORF">PEVE_00017067</name>
</gene>
<proteinExistence type="predicted"/>
<sequence>MVDILVAVVLFLWLTYLWENYLGYRQHKVLKHTKDVPVELKDALDHESFEKARVYQLDRSSFGFYSGAYSQLETTLILWLGGIPFLWNISGVFISKFGYTTEYEITQSVAFLLLGMLFSTITDLPWSIYSTFVIEEKHGFNKQVCQ</sequence>
<accession>A0ABN8S945</accession>
<evidence type="ECO:0000259" key="2">
    <source>
        <dbReference type="Pfam" id="PF16491"/>
    </source>
</evidence>
<feature type="domain" description="CAAX prenyl protease 1 N-terminal" evidence="2">
    <location>
        <begin position="26"/>
        <end position="143"/>
    </location>
</feature>
<dbReference type="Proteomes" id="UP001159427">
    <property type="component" value="Unassembled WGS sequence"/>
</dbReference>
<name>A0ABN8S945_9CNID</name>
<keyword evidence="1" id="KW-0472">Membrane</keyword>
<organism evidence="3 4">
    <name type="scientific">Porites evermanni</name>
    <dbReference type="NCBI Taxonomy" id="104178"/>
    <lineage>
        <taxon>Eukaryota</taxon>
        <taxon>Metazoa</taxon>
        <taxon>Cnidaria</taxon>
        <taxon>Anthozoa</taxon>
        <taxon>Hexacorallia</taxon>
        <taxon>Scleractinia</taxon>
        <taxon>Fungiina</taxon>
        <taxon>Poritidae</taxon>
        <taxon>Porites</taxon>
    </lineage>
</organism>
<comment type="caution">
    <text evidence="3">The sequence shown here is derived from an EMBL/GenBank/DDBJ whole genome shotgun (WGS) entry which is preliminary data.</text>
</comment>
<dbReference type="Pfam" id="PF16491">
    <property type="entry name" value="Peptidase_M48_N"/>
    <property type="match status" value="1"/>
</dbReference>
<dbReference type="EMBL" id="CALNXI010002358">
    <property type="protein sequence ID" value="CAH3186717.1"/>
    <property type="molecule type" value="Genomic_DNA"/>
</dbReference>
<reference evidence="3 4" key="1">
    <citation type="submission" date="2022-05" db="EMBL/GenBank/DDBJ databases">
        <authorList>
            <consortium name="Genoscope - CEA"/>
            <person name="William W."/>
        </authorList>
    </citation>
    <scope>NUCLEOTIDE SEQUENCE [LARGE SCALE GENOMIC DNA]</scope>
</reference>